<keyword evidence="1" id="KW-1133">Transmembrane helix</keyword>
<feature type="domain" description="VTT" evidence="2">
    <location>
        <begin position="38"/>
        <end position="155"/>
    </location>
</feature>
<keyword evidence="1" id="KW-0812">Transmembrane</keyword>
<dbReference type="RefSeq" id="WP_136857554.1">
    <property type="nucleotide sequence ID" value="NZ_SUNH01000022.1"/>
</dbReference>
<feature type="transmembrane region" description="Helical" evidence="1">
    <location>
        <begin position="50"/>
        <end position="73"/>
    </location>
</feature>
<dbReference type="Proteomes" id="UP000306223">
    <property type="component" value="Unassembled WGS sequence"/>
</dbReference>
<keyword evidence="4" id="KW-1185">Reference proteome</keyword>
<name>A0A4V5MT19_9RHOB</name>
<dbReference type="PANTHER" id="PTHR42709:SF11">
    <property type="entry name" value="DEDA FAMILY PROTEIN"/>
    <property type="match status" value="1"/>
</dbReference>
<sequence length="192" mass="20907">MLRRLYDWTMGLAAHRHAEPSLFAVSFIESSVFPIPPDVMMIPMILARRARAWAIAAIATAGSVLGALLGYWIGAVLMGSVGQWVLTAYGKQGAFDDLALRFAEYGGWAVLIAALTPFPFKVITIFSGAVGLSLPLFIVTAIIGRAARFFVVAALLWRFGPPIRDFIERRLGLVFVLFMAALIGGFAAVRYL</sequence>
<dbReference type="PANTHER" id="PTHR42709">
    <property type="entry name" value="ALKALINE PHOSPHATASE LIKE PROTEIN"/>
    <property type="match status" value="1"/>
</dbReference>
<gene>
    <name evidence="3" type="ORF">FA740_14835</name>
</gene>
<dbReference type="AlphaFoldDB" id="A0A4V5MT19"/>
<evidence type="ECO:0000259" key="2">
    <source>
        <dbReference type="Pfam" id="PF09335"/>
    </source>
</evidence>
<dbReference type="InterPro" id="IPR051311">
    <property type="entry name" value="DedA_domain"/>
</dbReference>
<feature type="transmembrane region" description="Helical" evidence="1">
    <location>
        <begin position="105"/>
        <end position="124"/>
    </location>
</feature>
<reference evidence="3 4" key="1">
    <citation type="submission" date="2019-04" db="EMBL/GenBank/DDBJ databases">
        <authorList>
            <person name="Li J."/>
        </authorList>
    </citation>
    <scope>NUCLEOTIDE SEQUENCE [LARGE SCALE GENOMIC DNA]</scope>
    <source>
        <strain evidence="3 4">CCTCC AB2016182</strain>
    </source>
</reference>
<proteinExistence type="predicted"/>
<dbReference type="Pfam" id="PF09335">
    <property type="entry name" value="VTT_dom"/>
    <property type="match status" value="1"/>
</dbReference>
<keyword evidence="1" id="KW-0472">Membrane</keyword>
<evidence type="ECO:0000313" key="3">
    <source>
        <dbReference type="EMBL" id="TJZ82388.1"/>
    </source>
</evidence>
<organism evidence="3 4">
    <name type="scientific">Paracoccus hibiscisoli</name>
    <dbReference type="NCBI Taxonomy" id="2023261"/>
    <lineage>
        <taxon>Bacteria</taxon>
        <taxon>Pseudomonadati</taxon>
        <taxon>Pseudomonadota</taxon>
        <taxon>Alphaproteobacteria</taxon>
        <taxon>Rhodobacterales</taxon>
        <taxon>Paracoccaceae</taxon>
        <taxon>Paracoccus</taxon>
    </lineage>
</organism>
<dbReference type="EMBL" id="SUNH01000022">
    <property type="protein sequence ID" value="TJZ82388.1"/>
    <property type="molecule type" value="Genomic_DNA"/>
</dbReference>
<feature type="transmembrane region" description="Helical" evidence="1">
    <location>
        <begin position="136"/>
        <end position="159"/>
    </location>
</feature>
<protein>
    <submittedName>
        <fullName evidence="3">DedA family protein</fullName>
    </submittedName>
</protein>
<dbReference type="OrthoDB" id="9810270at2"/>
<dbReference type="InterPro" id="IPR032816">
    <property type="entry name" value="VTT_dom"/>
</dbReference>
<dbReference type="GO" id="GO:0005886">
    <property type="term" value="C:plasma membrane"/>
    <property type="evidence" value="ECO:0007669"/>
    <property type="project" value="TreeGrafter"/>
</dbReference>
<evidence type="ECO:0000256" key="1">
    <source>
        <dbReference type="SAM" id="Phobius"/>
    </source>
</evidence>
<comment type="caution">
    <text evidence="3">The sequence shown here is derived from an EMBL/GenBank/DDBJ whole genome shotgun (WGS) entry which is preliminary data.</text>
</comment>
<evidence type="ECO:0000313" key="4">
    <source>
        <dbReference type="Proteomes" id="UP000306223"/>
    </source>
</evidence>
<feature type="transmembrane region" description="Helical" evidence="1">
    <location>
        <begin position="171"/>
        <end position="189"/>
    </location>
</feature>
<accession>A0A4V5MT19</accession>